<evidence type="ECO:0000313" key="2">
    <source>
        <dbReference type="EMBL" id="KHS45101.1"/>
    </source>
</evidence>
<dbReference type="AlphaFoldDB" id="A0A0B8ZPR1"/>
<dbReference type="CDD" id="cd00144">
    <property type="entry name" value="MPP_PPP_family"/>
    <property type="match status" value="1"/>
</dbReference>
<dbReference type="Proteomes" id="UP000031338">
    <property type="component" value="Unassembled WGS sequence"/>
</dbReference>
<accession>A0A0B8ZPR1</accession>
<dbReference type="EMBL" id="JRVC01000013">
    <property type="protein sequence ID" value="KHS45101.1"/>
    <property type="molecule type" value="Genomic_DNA"/>
</dbReference>
<dbReference type="Pfam" id="PF00149">
    <property type="entry name" value="Metallophos"/>
    <property type="match status" value="1"/>
</dbReference>
<dbReference type="RefSeq" id="WP_236727146.1">
    <property type="nucleotide sequence ID" value="NZ_JRVC01000013.1"/>
</dbReference>
<protein>
    <submittedName>
        <fullName evidence="2">Metallophosphoesterase</fullName>
    </submittedName>
</protein>
<comment type="caution">
    <text evidence="2">The sequence shown here is derived from an EMBL/GenBank/DDBJ whole genome shotgun (WGS) entry which is preliminary data.</text>
</comment>
<dbReference type="Gene3D" id="3.60.21.10">
    <property type="match status" value="1"/>
</dbReference>
<gene>
    <name evidence="2" type="ORF">NJ75_02690</name>
</gene>
<dbReference type="PANTHER" id="PTHR42850">
    <property type="entry name" value="METALLOPHOSPHOESTERASE"/>
    <property type="match status" value="1"/>
</dbReference>
<evidence type="ECO:0000259" key="1">
    <source>
        <dbReference type="Pfam" id="PF00149"/>
    </source>
</evidence>
<organism evidence="2 3">
    <name type="scientific">Novosphingobium subterraneum</name>
    <dbReference type="NCBI Taxonomy" id="48936"/>
    <lineage>
        <taxon>Bacteria</taxon>
        <taxon>Pseudomonadati</taxon>
        <taxon>Pseudomonadota</taxon>
        <taxon>Alphaproteobacteria</taxon>
        <taxon>Sphingomonadales</taxon>
        <taxon>Sphingomonadaceae</taxon>
        <taxon>Novosphingobium</taxon>
    </lineage>
</organism>
<reference evidence="2 3" key="1">
    <citation type="submission" date="2014-10" db="EMBL/GenBank/DDBJ databases">
        <title>Draft genome sequence of Novosphingobium subterraneum DSM 12447.</title>
        <authorList>
            <person name="Gan H.M."/>
            <person name="Gan H.Y."/>
            <person name="Savka M.A."/>
        </authorList>
    </citation>
    <scope>NUCLEOTIDE SEQUENCE [LARGE SCALE GENOMIC DNA]</scope>
    <source>
        <strain evidence="2 3">DSM 12447</strain>
    </source>
</reference>
<feature type="domain" description="Calcineurin-like phosphoesterase" evidence="1">
    <location>
        <begin position="52"/>
        <end position="239"/>
    </location>
</feature>
<name>A0A0B8ZPR1_9SPHN</name>
<keyword evidence="3" id="KW-1185">Reference proteome</keyword>
<dbReference type="PATRIC" id="fig|48936.3.peg.2701"/>
<dbReference type="PANTHER" id="PTHR42850:SF4">
    <property type="entry name" value="ZINC-DEPENDENT ENDOPOLYPHOSPHATASE"/>
    <property type="match status" value="1"/>
</dbReference>
<dbReference type="STRING" id="48936.NJ75_02690"/>
<dbReference type="GO" id="GO:0110154">
    <property type="term" value="P:RNA decapping"/>
    <property type="evidence" value="ECO:0007669"/>
    <property type="project" value="TreeGrafter"/>
</dbReference>
<dbReference type="InterPro" id="IPR004843">
    <property type="entry name" value="Calcineurin-like_PHP"/>
</dbReference>
<sequence length="291" mass="32564">MRQAWQTSLHAAVKQSICINVLGFGQFSKILRHWQRNSRACGLKARIPQGHRVYAIGDVHGCADLLAVLLERIDADDFAREPAETTVVFLGDLIDRGPDSARVLDMVADLQTRRNVRLIVGNHEEMFLASFGSGRVLRQFLQHGGRETILSYMEDADAYARLTIEELREQLPRLVPERHLQLLRSMDNILMIGDYVFVHAGIRPGVPLAEQSEQDLRWIRKDFLDADFDPGFVVVHGHTVAPDVISGSCRIGIDTGAYLHGRLTAIGLEGVTRWFLHEEKAIASPMPVVSA</sequence>
<evidence type="ECO:0000313" key="3">
    <source>
        <dbReference type="Proteomes" id="UP000031338"/>
    </source>
</evidence>
<dbReference type="InterPro" id="IPR029052">
    <property type="entry name" value="Metallo-depent_PP-like"/>
</dbReference>
<dbReference type="SUPFAM" id="SSF56300">
    <property type="entry name" value="Metallo-dependent phosphatases"/>
    <property type="match status" value="1"/>
</dbReference>
<dbReference type="GO" id="GO:0005737">
    <property type="term" value="C:cytoplasm"/>
    <property type="evidence" value="ECO:0007669"/>
    <property type="project" value="TreeGrafter"/>
</dbReference>
<dbReference type="GO" id="GO:0008803">
    <property type="term" value="F:bis(5'-nucleosyl)-tetraphosphatase (symmetrical) activity"/>
    <property type="evidence" value="ECO:0007669"/>
    <property type="project" value="TreeGrafter"/>
</dbReference>
<dbReference type="GO" id="GO:0016791">
    <property type="term" value="F:phosphatase activity"/>
    <property type="evidence" value="ECO:0007669"/>
    <property type="project" value="TreeGrafter"/>
</dbReference>
<proteinExistence type="predicted"/>
<dbReference type="InterPro" id="IPR050126">
    <property type="entry name" value="Ap4A_hydrolase"/>
</dbReference>